<dbReference type="InterPro" id="IPR027417">
    <property type="entry name" value="P-loop_NTPase"/>
</dbReference>
<dbReference type="PANTHER" id="PTHR48041">
    <property type="entry name" value="ABC TRANSPORTER G FAMILY MEMBER 28"/>
    <property type="match status" value="1"/>
</dbReference>
<feature type="compositionally biased region" description="Polar residues" evidence="6">
    <location>
        <begin position="727"/>
        <end position="740"/>
    </location>
</feature>
<dbReference type="WBParaSite" id="Hba_09488">
    <property type="protein sequence ID" value="Hba_09488"/>
    <property type="gene ID" value="Hba_09488"/>
</dbReference>
<protein>
    <submittedName>
        <fullName evidence="9">ABC transporter domain-containing protein</fullName>
    </submittedName>
</protein>
<evidence type="ECO:0000256" key="5">
    <source>
        <dbReference type="ARBA" id="ARBA00023136"/>
    </source>
</evidence>
<feature type="region of interest" description="Disordered" evidence="6">
    <location>
        <begin position="609"/>
        <end position="631"/>
    </location>
</feature>
<evidence type="ECO:0000256" key="3">
    <source>
        <dbReference type="ARBA" id="ARBA00022692"/>
    </source>
</evidence>
<dbReference type="Proteomes" id="UP000095283">
    <property type="component" value="Unplaced"/>
</dbReference>
<feature type="transmembrane region" description="Helical" evidence="7">
    <location>
        <begin position="273"/>
        <end position="298"/>
    </location>
</feature>
<feature type="transmembrane region" description="Helical" evidence="7">
    <location>
        <begin position="231"/>
        <end position="252"/>
    </location>
</feature>
<feature type="transmembrane region" description="Helical" evidence="7">
    <location>
        <begin position="310"/>
        <end position="332"/>
    </location>
</feature>
<keyword evidence="3 7" id="KW-0812">Transmembrane</keyword>
<feature type="region of interest" description="Disordered" evidence="6">
    <location>
        <begin position="388"/>
        <end position="419"/>
    </location>
</feature>
<keyword evidence="5 7" id="KW-0472">Membrane</keyword>
<evidence type="ECO:0000256" key="2">
    <source>
        <dbReference type="ARBA" id="ARBA00022448"/>
    </source>
</evidence>
<evidence type="ECO:0000256" key="1">
    <source>
        <dbReference type="ARBA" id="ARBA00004141"/>
    </source>
</evidence>
<dbReference type="SUPFAM" id="SSF52540">
    <property type="entry name" value="P-loop containing nucleoside triphosphate hydrolases"/>
    <property type="match status" value="1"/>
</dbReference>
<dbReference type="InterPro" id="IPR050352">
    <property type="entry name" value="ABCG_transporters"/>
</dbReference>
<keyword evidence="2" id="KW-0813">Transport</keyword>
<proteinExistence type="predicted"/>
<comment type="subcellular location">
    <subcellularLocation>
        <location evidence="1">Membrane</location>
        <topology evidence="1">Multi-pass membrane protein</topology>
    </subcellularLocation>
</comment>
<name>A0A1I7WWL7_HETBA</name>
<keyword evidence="8" id="KW-1185">Reference proteome</keyword>
<evidence type="ECO:0000256" key="6">
    <source>
        <dbReference type="SAM" id="MobiDB-lite"/>
    </source>
</evidence>
<feature type="compositionally biased region" description="Basic and acidic residues" evidence="6">
    <location>
        <begin position="756"/>
        <end position="766"/>
    </location>
</feature>
<dbReference type="GO" id="GO:0042626">
    <property type="term" value="F:ATPase-coupled transmembrane transporter activity"/>
    <property type="evidence" value="ECO:0007669"/>
    <property type="project" value="TreeGrafter"/>
</dbReference>
<feature type="transmembrane region" description="Helical" evidence="7">
    <location>
        <begin position="209"/>
        <end position="225"/>
    </location>
</feature>
<dbReference type="GO" id="GO:0043190">
    <property type="term" value="C:ATP-binding cassette (ABC) transporter complex"/>
    <property type="evidence" value="ECO:0007669"/>
    <property type="project" value="TreeGrafter"/>
</dbReference>
<sequence length="766" mass="85301">MPHYRLIYWNAEMCRSYNRIFSPPIVAQFLKEVSLEAYSGQIHAIMGVSGYRFNQLCSYVTFGVKYPGFLSVRNLLYYTARLSLGRSVSLTETNQRVLSVMKDFEILGYGHKRLDALSESARRRTMVAIALIKDPSLYIIVFKVSIATVDRETTARYVETQDQAVRLVEYFKNYSSSSLCEDNSKSDVYANARSTALCHLEKKLMTQKFYILMSVNLLSGSWSIPHSASGIFQITNTIFYMMATFLTHLAYSPLRTLSFHESFEGLYGQMWSALGYLTVVTVVDILSIFISTALIMWLSNLTLSLVILRTSFLLLATFFHAQFITMTCMMYISDSLNCTGLAITIMFLWILLGGGLARLYKYPYGHYQLSIYFNLQFVSDPKQVVSNISPTSEQHKEESEPETTLKATDSSQSHSKGRSCNNRKCLLCRDMSFYVYEISDGNFMTDLLGVAKEIGEAIGEKSHEGVQAVEQGASRAADKTQDAAHGLAQMTQEDIQKISQGIGLLVGKIKDAVSVENTTDKVEDPENMDTIKWYLPIEVTKLDSKDGKVQLTTVHDTTESGININKEVNSEETTHVMRIIFVGNEFLSSLIDVAKGVGKAIGEKSQEGAQALGHGASAAAHHTRETTQGMAQMAQSDIDKISQGIDSLVDTLKEKAAKTFGQKTSECVDENIDGNTSIKKSENVELRTESDSTSVPVVDDIEGGISKIHCGGYTASNCEADKKLEESSSMSSTDYQNPNNEWPEKCCNLKQNPQLKTEDTKVSQQH</sequence>
<dbReference type="PANTHER" id="PTHR48041:SF113">
    <property type="entry name" value="ATP-BINDING CASSETTE SUB-FAMILY G MEMBER 5"/>
    <property type="match status" value="1"/>
</dbReference>
<accession>A0A1I7WWL7</accession>
<evidence type="ECO:0000256" key="4">
    <source>
        <dbReference type="ARBA" id="ARBA00022989"/>
    </source>
</evidence>
<evidence type="ECO:0000313" key="8">
    <source>
        <dbReference type="Proteomes" id="UP000095283"/>
    </source>
</evidence>
<feature type="transmembrane region" description="Helical" evidence="7">
    <location>
        <begin position="339"/>
        <end position="360"/>
    </location>
</feature>
<dbReference type="AlphaFoldDB" id="A0A1I7WWL7"/>
<organism evidence="8 9">
    <name type="scientific">Heterorhabditis bacteriophora</name>
    <name type="common">Entomopathogenic nematode worm</name>
    <dbReference type="NCBI Taxonomy" id="37862"/>
    <lineage>
        <taxon>Eukaryota</taxon>
        <taxon>Metazoa</taxon>
        <taxon>Ecdysozoa</taxon>
        <taxon>Nematoda</taxon>
        <taxon>Chromadorea</taxon>
        <taxon>Rhabditida</taxon>
        <taxon>Rhabditina</taxon>
        <taxon>Rhabditomorpha</taxon>
        <taxon>Strongyloidea</taxon>
        <taxon>Heterorhabditidae</taxon>
        <taxon>Heterorhabditis</taxon>
    </lineage>
</organism>
<reference evidence="9" key="1">
    <citation type="submission" date="2016-11" db="UniProtKB">
        <authorList>
            <consortium name="WormBaseParasite"/>
        </authorList>
    </citation>
    <scope>IDENTIFICATION</scope>
</reference>
<evidence type="ECO:0000256" key="7">
    <source>
        <dbReference type="SAM" id="Phobius"/>
    </source>
</evidence>
<feature type="compositionally biased region" description="Polar residues" evidence="6">
    <location>
        <begin position="405"/>
        <end position="419"/>
    </location>
</feature>
<feature type="region of interest" description="Disordered" evidence="6">
    <location>
        <begin position="723"/>
        <end position="766"/>
    </location>
</feature>
<evidence type="ECO:0000313" key="9">
    <source>
        <dbReference type="WBParaSite" id="Hba_09488"/>
    </source>
</evidence>
<feature type="compositionally biased region" description="Low complexity" evidence="6">
    <location>
        <begin position="609"/>
        <end position="620"/>
    </location>
</feature>
<keyword evidence="4 7" id="KW-1133">Transmembrane helix</keyword>